<reference evidence="1 2" key="1">
    <citation type="submission" date="2017-07" db="EMBL/GenBank/DDBJ databases">
        <title>Phenotypical and genomic characterization of a clinical isolate of Shewanella bicestrii sp. nov. producing an extended-spectrum beta-lactamase and a new oxacillinase variant.</title>
        <authorList>
            <person name="Jousset A.B."/>
            <person name="Bonnin R.A."/>
            <person name="Girlich D."/>
            <person name="Dabos L."/>
            <person name="Potron A."/>
            <person name="Dortet L."/>
            <person name="Glaser P."/>
            <person name="Naas T."/>
        </authorList>
    </citation>
    <scope>NUCLEOTIDE SEQUENCE [LARGE SCALE GENOMIC DNA]</scope>
    <source>
        <strain evidence="1 2">JAB-1</strain>
    </source>
</reference>
<dbReference type="Proteomes" id="UP000198367">
    <property type="component" value="Chromosome"/>
</dbReference>
<name>A0A220ULI1_9GAMM</name>
<evidence type="ECO:0000313" key="1">
    <source>
        <dbReference type="EMBL" id="ASK69094.1"/>
    </source>
</evidence>
<gene>
    <name evidence="1" type="ORF">CF168_09520</name>
</gene>
<accession>A0A220ULI1</accession>
<dbReference type="KEGG" id="sbj:CF168_09520"/>
<proteinExistence type="predicted"/>
<dbReference type="EMBL" id="CP022358">
    <property type="protein sequence ID" value="ASK69094.1"/>
    <property type="molecule type" value="Genomic_DNA"/>
</dbReference>
<dbReference type="AlphaFoldDB" id="A0A220ULI1"/>
<sequence>MNMNNTKWRECLSILAAHRVYLQLRLVGDADFPMDYEAAHRVISQIDTRDFVFVRKTISYKDIAALRIVKDAFPAAETQSSNQSSGSLFTVELAELRRKLMQLGQLPLTEDDESILITAY</sequence>
<keyword evidence="2" id="KW-1185">Reference proteome</keyword>
<evidence type="ECO:0000313" key="2">
    <source>
        <dbReference type="Proteomes" id="UP000198367"/>
    </source>
</evidence>
<organism evidence="1 2">
    <name type="scientific">Shewanella bicestrii</name>
    <dbReference type="NCBI Taxonomy" id="2018305"/>
    <lineage>
        <taxon>Bacteria</taxon>
        <taxon>Pseudomonadati</taxon>
        <taxon>Pseudomonadota</taxon>
        <taxon>Gammaproteobacteria</taxon>
        <taxon>Alteromonadales</taxon>
        <taxon>Shewanellaceae</taxon>
        <taxon>Shewanella</taxon>
    </lineage>
</organism>
<protein>
    <submittedName>
        <fullName evidence="1">Uncharacterized protein</fullName>
    </submittedName>
</protein>